<evidence type="ECO:0000313" key="5">
    <source>
        <dbReference type="Proteomes" id="UP000468828"/>
    </source>
</evidence>
<keyword evidence="5" id="KW-1185">Reference proteome</keyword>
<evidence type="ECO:0000313" key="6">
    <source>
        <dbReference type="Proteomes" id="UP000471152"/>
    </source>
</evidence>
<keyword evidence="4" id="KW-0032">Aminotransferase</keyword>
<dbReference type="GO" id="GO:0046820">
    <property type="term" value="F:4-amino-4-deoxychorismate synthase activity"/>
    <property type="evidence" value="ECO:0007669"/>
    <property type="project" value="UniProtKB-EC"/>
</dbReference>
<evidence type="ECO:0000256" key="1">
    <source>
        <dbReference type="SAM" id="MobiDB-lite"/>
    </source>
</evidence>
<dbReference type="InterPro" id="IPR005802">
    <property type="entry name" value="ADC_synth_comp_1"/>
</dbReference>
<dbReference type="Pfam" id="PF00425">
    <property type="entry name" value="Chorismate_bind"/>
    <property type="match status" value="1"/>
</dbReference>
<dbReference type="AlphaFoldDB" id="A0A6P0H247"/>
<dbReference type="Proteomes" id="UP000468828">
    <property type="component" value="Unassembled WGS sequence"/>
</dbReference>
<dbReference type="EMBL" id="JAAGWH010000007">
    <property type="protein sequence ID" value="NEK93021.1"/>
    <property type="molecule type" value="Genomic_DNA"/>
</dbReference>
<protein>
    <submittedName>
        <fullName evidence="4">Aminodeoxychorismate synthase component I</fullName>
        <ecNumber evidence="4">2.6.1.85</ecNumber>
    </submittedName>
</protein>
<evidence type="ECO:0000313" key="4">
    <source>
        <dbReference type="EMBL" id="NEN49788.1"/>
    </source>
</evidence>
<organism evidence="4 6">
    <name type="scientific">Modestobacter muralis</name>
    <dbReference type="NCBI Taxonomy" id="1608614"/>
    <lineage>
        <taxon>Bacteria</taxon>
        <taxon>Bacillati</taxon>
        <taxon>Actinomycetota</taxon>
        <taxon>Actinomycetes</taxon>
        <taxon>Geodermatophilales</taxon>
        <taxon>Geodermatophilaceae</taxon>
        <taxon>Modestobacter</taxon>
    </lineage>
</organism>
<evidence type="ECO:0000259" key="2">
    <source>
        <dbReference type="Pfam" id="PF00425"/>
    </source>
</evidence>
<dbReference type="SUPFAM" id="SSF56322">
    <property type="entry name" value="ADC synthase"/>
    <property type="match status" value="1"/>
</dbReference>
<feature type="domain" description="Chorismate-utilising enzyme C-terminal" evidence="2">
    <location>
        <begin position="114"/>
        <end position="371"/>
    </location>
</feature>
<accession>A0A6P0H247</accession>
<feature type="region of interest" description="Disordered" evidence="1">
    <location>
        <begin position="194"/>
        <end position="213"/>
    </location>
</feature>
<comment type="caution">
    <text evidence="4">The sequence shown here is derived from an EMBL/GenBank/DDBJ whole genome shotgun (WGS) entry which is preliminary data.</text>
</comment>
<sequence>MTAPWARFDDLSTGVSLRCPPPSRVLTAVDPAGVVGVLQEVHDATEAGSWAFGYVGYEAASGLDPLLPGAPAGPGELPLVWFGLCGAPAPVAPPAPPAGTGPQPGPWRPDWTDAEHARAVGVVRAHIAAGETYQCNLTDRLRSTVPGDVEQLYARLALAQQGAHNAYLDLGRHVVASASPELLFEWTGDVVRTRPMKGTAPRGRTPAEDQEHSRRLLASEKERAENLMIVDLLRNDLGRVAEVGSVVVDELFTLERYPTVWQLTSQVSARTRPGTGLLELFGALFPCGSVTGAPKRRTMQLIGELEPTPRGVYCGAVGLVGPPTAPVRARFSVAIRTAVVDRSTGAAVYGAGGGITWGSQAPAERAELLTKAAVLTHDVTGHREPAPVGGR</sequence>
<dbReference type="PANTHER" id="PTHR11236">
    <property type="entry name" value="AMINOBENZOATE/ANTHRANILATE SYNTHASE"/>
    <property type="match status" value="1"/>
</dbReference>
<reference evidence="3 5" key="1">
    <citation type="submission" date="2020-01" db="EMBL/GenBank/DDBJ databases">
        <title>the WGS Modestobacter muralis CPCC 204518.</title>
        <authorList>
            <person name="Jiang Z."/>
        </authorList>
    </citation>
    <scope>NUCLEOTIDE SEQUENCE [LARGE SCALE GENOMIC DNA]</scope>
    <source>
        <strain evidence="3 5">DSM 100205</strain>
    </source>
</reference>
<dbReference type="PRINTS" id="PR00095">
    <property type="entry name" value="ANTSNTHASEI"/>
</dbReference>
<dbReference type="EMBL" id="JAAGWB010000007">
    <property type="protein sequence ID" value="NEN49788.1"/>
    <property type="molecule type" value="Genomic_DNA"/>
</dbReference>
<dbReference type="InterPro" id="IPR005801">
    <property type="entry name" value="ADC_synthase"/>
</dbReference>
<reference evidence="4 6" key="2">
    <citation type="submission" date="2020-02" db="EMBL/GenBank/DDBJ databases">
        <title>The WGS of Modestobacter muralis DSM 100205.</title>
        <authorList>
            <person name="Jiang Z."/>
        </authorList>
    </citation>
    <scope>NUCLEOTIDE SEQUENCE [LARGE SCALE GENOMIC DNA]</scope>
    <source>
        <strain evidence="4 6">DSM 100205</strain>
    </source>
</reference>
<dbReference type="GO" id="GO:0000162">
    <property type="term" value="P:L-tryptophan biosynthetic process"/>
    <property type="evidence" value="ECO:0007669"/>
    <property type="project" value="TreeGrafter"/>
</dbReference>
<name>A0A6P0H247_9ACTN</name>
<dbReference type="EC" id="2.6.1.85" evidence="4"/>
<dbReference type="Gene3D" id="3.60.120.10">
    <property type="entry name" value="Anthranilate synthase"/>
    <property type="match status" value="1"/>
</dbReference>
<keyword evidence="4" id="KW-0808">Transferase</keyword>
<dbReference type="InterPro" id="IPR019999">
    <property type="entry name" value="Anth_synth_I-like"/>
</dbReference>
<dbReference type="NCBIfam" id="TIGR00553">
    <property type="entry name" value="pabB"/>
    <property type="match status" value="1"/>
</dbReference>
<dbReference type="Proteomes" id="UP000471152">
    <property type="component" value="Unassembled WGS sequence"/>
</dbReference>
<proteinExistence type="predicted"/>
<evidence type="ECO:0000313" key="3">
    <source>
        <dbReference type="EMBL" id="NEK93021.1"/>
    </source>
</evidence>
<gene>
    <name evidence="4" type="primary">pabB</name>
    <name evidence="4" type="ORF">G3R41_02370</name>
    <name evidence="3" type="ORF">GCU67_02370</name>
</gene>
<dbReference type="InterPro" id="IPR015890">
    <property type="entry name" value="Chorismate_C"/>
</dbReference>
<dbReference type="PANTHER" id="PTHR11236:SF50">
    <property type="entry name" value="AMINODEOXYCHORISMATE SYNTHASE COMPONENT 1"/>
    <property type="match status" value="1"/>
</dbReference>
<dbReference type="GO" id="GO:0009396">
    <property type="term" value="P:folic acid-containing compound biosynthetic process"/>
    <property type="evidence" value="ECO:0007669"/>
    <property type="project" value="InterPro"/>
</dbReference>
<dbReference type="RefSeq" id="WP_163609481.1">
    <property type="nucleotide sequence ID" value="NZ_JAAGWB010000007.1"/>
</dbReference>